<organism evidence="2 3">
    <name type="scientific">Rhizoclosmatium globosum</name>
    <dbReference type="NCBI Taxonomy" id="329046"/>
    <lineage>
        <taxon>Eukaryota</taxon>
        <taxon>Fungi</taxon>
        <taxon>Fungi incertae sedis</taxon>
        <taxon>Chytridiomycota</taxon>
        <taxon>Chytridiomycota incertae sedis</taxon>
        <taxon>Chytridiomycetes</taxon>
        <taxon>Chytridiales</taxon>
        <taxon>Chytriomycetaceae</taxon>
        <taxon>Rhizoclosmatium</taxon>
    </lineage>
</organism>
<evidence type="ECO:0000256" key="1">
    <source>
        <dbReference type="SAM" id="Coils"/>
    </source>
</evidence>
<accession>A0A1Y2AYF2</accession>
<dbReference type="OrthoDB" id="2163663at2759"/>
<keyword evidence="3" id="KW-1185">Reference proteome</keyword>
<reference evidence="2 3" key="1">
    <citation type="submission" date="2016-07" db="EMBL/GenBank/DDBJ databases">
        <title>Pervasive Adenine N6-methylation of Active Genes in Fungi.</title>
        <authorList>
            <consortium name="DOE Joint Genome Institute"/>
            <person name="Mondo S.J."/>
            <person name="Dannebaum R.O."/>
            <person name="Kuo R.C."/>
            <person name="Labutti K."/>
            <person name="Haridas S."/>
            <person name="Kuo A."/>
            <person name="Salamov A."/>
            <person name="Ahrendt S.R."/>
            <person name="Lipzen A."/>
            <person name="Sullivan W."/>
            <person name="Andreopoulos W.B."/>
            <person name="Clum A."/>
            <person name="Lindquist E."/>
            <person name="Daum C."/>
            <person name="Ramamoorthy G.K."/>
            <person name="Gryganskyi A."/>
            <person name="Culley D."/>
            <person name="Magnuson J.K."/>
            <person name="James T.Y."/>
            <person name="O'Malley M.A."/>
            <person name="Stajich J.E."/>
            <person name="Spatafora J.W."/>
            <person name="Visel A."/>
            <person name="Grigoriev I.V."/>
        </authorList>
    </citation>
    <scope>NUCLEOTIDE SEQUENCE [LARGE SCALE GENOMIC DNA]</scope>
    <source>
        <strain evidence="2 3">JEL800</strain>
    </source>
</reference>
<dbReference type="AlphaFoldDB" id="A0A1Y2AYF2"/>
<feature type="coiled-coil region" evidence="1">
    <location>
        <begin position="269"/>
        <end position="334"/>
    </location>
</feature>
<feature type="coiled-coil region" evidence="1">
    <location>
        <begin position="705"/>
        <end position="739"/>
    </location>
</feature>
<feature type="coiled-coil region" evidence="1">
    <location>
        <begin position="100"/>
        <end position="155"/>
    </location>
</feature>
<dbReference type="EMBL" id="MCGO01000101">
    <property type="protein sequence ID" value="ORY27609.1"/>
    <property type="molecule type" value="Genomic_DNA"/>
</dbReference>
<gene>
    <name evidence="2" type="ORF">BCR33DRAFT_23195</name>
</gene>
<sequence length="835" mass="94447">MEREEIRSQYESKLTDLENQIQLMHQQHEADIQIRMEQFSNTYAQYQSEKQEEFSLLEERLKQITLEADKEARNASLQLEESTKYVTELQLRFDDVEAQATRSETACRDLEMAVAQLKAERDEIQEKFLDGANMLETLKNDLESSDARTNALLAEKDSAIYNLQNALDESYRVSAEKESYFEHERQSLSGRCDEAESQWKSLQAQLEGMMAQYSESQQAIDSISFQLKEAAIKLEASEQERLLISGERDSLDRQLTEFREIEAAQRVELEELHSRISQSDERIKTLEQLVDSLESQRAQFNSVINNETSLVQDIAHKQQIIENLERELFQLKSLNASPNPVFAGIPTADSLFAGSTGGRVTVEHELALLKIEVRNKEDELASVHSSYKTALAELEEKLNSLAKLNKSSVQSMELYRDELVKKSDRLDVVEEELFRLKSTIPGSIKETPDTSMLDISKYEEAIDRAGKTSKTLDELLSATSQRGTRSVPVFGPIEKAEILDVLTSQISTLIRSTETNVSISRKILNEVSVSSPRGIVPSSSVPRTDDGQIKLIVQSQSSILDDHKRLLNDVEVLARLFKESGSSKKSTGEDLSVETLSLVSKFIVKVEEYQQSVNGFALTKQAVLEDIRAMNSTSVQSKTILSSLNILISGLEDVASQNNLLKKEISYLGSLVNKVKQAPSKPDAGNDYHLSSREYGELVTKANQSERYQLQVENAQTLLAEHVREIQILKQAVDALNLKLARETGSVGVSDVQTFRIMTQQIDELKKVWSHELSANMILRNLIAKTQAENMVAEQESRKQNLSLREEFDELAVLFEESQAENDLLRNEVEKKESW</sequence>
<comment type="caution">
    <text evidence="2">The sequence shown here is derived from an EMBL/GenBank/DDBJ whole genome shotgun (WGS) entry which is preliminary data.</text>
</comment>
<feature type="coiled-coil region" evidence="1">
    <location>
        <begin position="7"/>
        <end position="67"/>
    </location>
</feature>
<evidence type="ECO:0000313" key="2">
    <source>
        <dbReference type="EMBL" id="ORY27609.1"/>
    </source>
</evidence>
<dbReference type="Proteomes" id="UP000193642">
    <property type="component" value="Unassembled WGS sequence"/>
</dbReference>
<name>A0A1Y2AYF2_9FUNG</name>
<proteinExistence type="predicted"/>
<protein>
    <submittedName>
        <fullName evidence="2">Uncharacterized protein</fullName>
    </submittedName>
</protein>
<evidence type="ECO:0000313" key="3">
    <source>
        <dbReference type="Proteomes" id="UP000193642"/>
    </source>
</evidence>
<keyword evidence="1" id="KW-0175">Coiled coil</keyword>
<feature type="coiled-coil region" evidence="1">
    <location>
        <begin position="359"/>
        <end position="432"/>
    </location>
</feature>